<dbReference type="Pfam" id="PF00400">
    <property type="entry name" value="WD40"/>
    <property type="match status" value="3"/>
</dbReference>
<keyword evidence="2 4" id="KW-0677">Repeat</keyword>
<feature type="domain" description="DUF1899" evidence="7">
    <location>
        <begin position="184"/>
        <end position="248"/>
    </location>
</feature>
<evidence type="ECO:0000256" key="4">
    <source>
        <dbReference type="RuleBase" id="RU280818"/>
    </source>
</evidence>
<reference evidence="8" key="1">
    <citation type="submission" date="2022-07" db="EMBL/GenBank/DDBJ databases">
        <title>Genome analysis of Parmales, a sister group of diatoms, reveals the evolutionary specialization of diatoms from phago-mixotrophs to photoautotrophs.</title>
        <authorList>
            <person name="Ban H."/>
            <person name="Sato S."/>
            <person name="Yoshikawa S."/>
            <person name="Kazumasa Y."/>
            <person name="Nakamura Y."/>
            <person name="Ichinomiya M."/>
            <person name="Saitoh K."/>
            <person name="Sato N."/>
            <person name="Blanc-Mathieu R."/>
            <person name="Endo H."/>
            <person name="Kuwata A."/>
            <person name="Ogata H."/>
        </authorList>
    </citation>
    <scope>NUCLEOTIDE SEQUENCE</scope>
</reference>
<dbReference type="PROSITE" id="PS50294">
    <property type="entry name" value="WD_REPEATS_REGION"/>
    <property type="match status" value="1"/>
</dbReference>
<dbReference type="SMART" id="SM01166">
    <property type="entry name" value="DUF1899"/>
    <property type="match status" value="1"/>
</dbReference>
<accession>A0A9W7DV59</accession>
<evidence type="ECO:0000256" key="3">
    <source>
        <dbReference type="PROSITE-ProRule" id="PRU00221"/>
    </source>
</evidence>
<gene>
    <name evidence="8" type="ORF">TrRE_jg5507</name>
</gene>
<comment type="caution">
    <text evidence="8">The sequence shown here is derived from an EMBL/GenBank/DDBJ whole genome shotgun (WGS) entry which is preliminary data.</text>
</comment>
<evidence type="ECO:0000256" key="1">
    <source>
        <dbReference type="ARBA" id="ARBA00022574"/>
    </source>
</evidence>
<keyword evidence="9" id="KW-1185">Reference proteome</keyword>
<dbReference type="InterPro" id="IPR001680">
    <property type="entry name" value="WD40_rpt"/>
</dbReference>
<keyword evidence="5" id="KW-0175">Coiled coil</keyword>
<feature type="region of interest" description="Disordered" evidence="6">
    <location>
        <begin position="638"/>
        <end position="684"/>
    </location>
</feature>
<dbReference type="Pfam" id="PF16300">
    <property type="entry name" value="WD40_4"/>
    <property type="match status" value="2"/>
</dbReference>
<feature type="region of interest" description="Disordered" evidence="6">
    <location>
        <begin position="140"/>
        <end position="184"/>
    </location>
</feature>
<dbReference type="InterPro" id="IPR036322">
    <property type="entry name" value="WD40_repeat_dom_sf"/>
</dbReference>
<proteinExistence type="inferred from homology"/>
<comment type="similarity">
    <text evidence="4">Belongs to the WD repeat coronin family.</text>
</comment>
<organism evidence="8 9">
    <name type="scientific">Triparma retinervis</name>
    <dbReference type="NCBI Taxonomy" id="2557542"/>
    <lineage>
        <taxon>Eukaryota</taxon>
        <taxon>Sar</taxon>
        <taxon>Stramenopiles</taxon>
        <taxon>Ochrophyta</taxon>
        <taxon>Bolidophyceae</taxon>
        <taxon>Parmales</taxon>
        <taxon>Triparmaceae</taxon>
        <taxon>Triparma</taxon>
    </lineage>
</organism>
<dbReference type="PANTHER" id="PTHR10856">
    <property type="entry name" value="CORONIN"/>
    <property type="match status" value="1"/>
</dbReference>
<dbReference type="InterPro" id="IPR015943">
    <property type="entry name" value="WD40/YVTN_repeat-like_dom_sf"/>
</dbReference>
<evidence type="ECO:0000313" key="9">
    <source>
        <dbReference type="Proteomes" id="UP001165082"/>
    </source>
</evidence>
<feature type="repeat" description="WD" evidence="3">
    <location>
        <begin position="306"/>
        <end position="348"/>
    </location>
</feature>
<name>A0A9W7DV59_9STRA</name>
<dbReference type="Pfam" id="PF08953">
    <property type="entry name" value="DUF1899"/>
    <property type="match status" value="1"/>
</dbReference>
<evidence type="ECO:0000256" key="5">
    <source>
        <dbReference type="SAM" id="Coils"/>
    </source>
</evidence>
<sequence>PPRPAPPPTQERLDSNSGILSPLYDPSLSLLLLFTRGSNSVLAYEYTSATSTLHPIGRFSQGEEGTVSCCLVPKAALDVMEVEVDRTARMTDKGIEGIGWKVPRRDKSKFAAEVFKDVPKWVESCTGEEWLEGKTVTVEMTSLDPSSSSSSSSSEVKGEEEDSKPPPPSPSPTASPSSRPSSQRFNNMASKFRHVYGAAKPKQNWYYNLQTNVSVMDGSLLAVGGGLWAAPWKGGGGKVYVGAVGEEGKVSATPDLLNTGHTKAVTCLAFGGGDGRTLATGSDDCNVSLSELEPRTGKSMGEPLILRGHRNGVRGIDWHPTVNGCFATFGMDQSVKIWDAGEGKEIQSVDEVHKEYINDVSWNYVGSLLATGSRDKLARIIDPRAGSVAGSWKAHDGARGCRVEWCGRPADREGVILTTGNGVAGERQVRLWDPRNVSKPVAAKNLDNGNGVLFSMWDECTGLVWVAGRGDRTVRYFDVNYDDVKPGEWDCTLCHEFGFEGDPTVGIWPLPRSTWKVGEVQVGGFLRLSKGECQEGSFFLPRNNDLKGYFQDDVYSSFRDPSRNSSVTPTSWLAGEDPEIEHVSLDDGSLPKLSERVVTRTVRSKTKAFREEIDKAEEEEKQKNQMFEKMQAMAVTHEKWHPNKSMGGGLGGGTKPQDTAPKKAHVDCQPIYDSSDDDGWSDSD</sequence>
<keyword evidence="1 3" id="KW-0853">WD repeat</keyword>
<feature type="coiled-coil region" evidence="5">
    <location>
        <begin position="606"/>
        <end position="633"/>
    </location>
</feature>
<protein>
    <recommendedName>
        <fullName evidence="4">Coronin</fullName>
    </recommendedName>
</protein>
<dbReference type="SMART" id="SM00320">
    <property type="entry name" value="WD40"/>
    <property type="match status" value="3"/>
</dbReference>
<dbReference type="InterPro" id="IPR015505">
    <property type="entry name" value="Coronin"/>
</dbReference>
<evidence type="ECO:0000259" key="7">
    <source>
        <dbReference type="SMART" id="SM01166"/>
    </source>
</evidence>
<dbReference type="AlphaFoldDB" id="A0A9W7DV59"/>
<evidence type="ECO:0000256" key="2">
    <source>
        <dbReference type="ARBA" id="ARBA00022737"/>
    </source>
</evidence>
<evidence type="ECO:0000313" key="8">
    <source>
        <dbReference type="EMBL" id="GMH51883.1"/>
    </source>
</evidence>
<dbReference type="InterPro" id="IPR015048">
    <property type="entry name" value="DUF1899"/>
</dbReference>
<evidence type="ECO:0000256" key="6">
    <source>
        <dbReference type="SAM" id="MobiDB-lite"/>
    </source>
</evidence>
<dbReference type="OrthoDB" id="1850764at2759"/>
<dbReference type="PROSITE" id="PS50082">
    <property type="entry name" value="WD_REPEATS_2"/>
    <property type="match status" value="1"/>
</dbReference>
<dbReference type="Proteomes" id="UP001165082">
    <property type="component" value="Unassembled WGS sequence"/>
</dbReference>
<feature type="compositionally biased region" description="Acidic residues" evidence="6">
    <location>
        <begin position="674"/>
        <end position="684"/>
    </location>
</feature>
<dbReference type="SMART" id="SM01167">
    <property type="entry name" value="DUF1900"/>
    <property type="match status" value="2"/>
</dbReference>
<dbReference type="SUPFAM" id="SSF50978">
    <property type="entry name" value="WD40 repeat-like"/>
    <property type="match status" value="1"/>
</dbReference>
<dbReference type="EMBL" id="BRXZ01000718">
    <property type="protein sequence ID" value="GMH51883.1"/>
    <property type="molecule type" value="Genomic_DNA"/>
</dbReference>
<feature type="non-terminal residue" evidence="8">
    <location>
        <position position="1"/>
    </location>
</feature>
<dbReference type="Gene3D" id="2.130.10.10">
    <property type="entry name" value="YVTN repeat-like/Quinoprotein amine dehydrogenase"/>
    <property type="match status" value="2"/>
</dbReference>